<evidence type="ECO:0000256" key="7">
    <source>
        <dbReference type="ARBA" id="ARBA00023136"/>
    </source>
</evidence>
<evidence type="ECO:0000256" key="4">
    <source>
        <dbReference type="ARBA" id="ARBA00022692"/>
    </source>
</evidence>
<feature type="transmembrane region" description="Helical" evidence="8">
    <location>
        <begin position="457"/>
        <end position="478"/>
    </location>
</feature>
<evidence type="ECO:0000256" key="8">
    <source>
        <dbReference type="RuleBase" id="RU363032"/>
    </source>
</evidence>
<keyword evidence="6 8" id="KW-1133">Transmembrane helix</keyword>
<keyword evidence="7 8" id="KW-0472">Membrane</keyword>
<reference evidence="11" key="1">
    <citation type="journal article" date="2023" name="ISME J.">
        <title>Emergence of putative energy parasites within Clostridia revealed by genome analysis of a novel endosymbiotic clade.</title>
        <authorList>
            <person name="Takahashi K."/>
            <person name="Kuwahara H."/>
            <person name="Horikawa Y."/>
            <person name="Izawa K."/>
            <person name="Kato D."/>
            <person name="Inagaki T."/>
            <person name="Yuki M."/>
            <person name="Ohkuma M."/>
            <person name="Hongoh Y."/>
        </authorList>
    </citation>
    <scope>NUCLEOTIDE SEQUENCE</scope>
    <source>
        <strain evidence="11">RsTa-C01</strain>
    </source>
</reference>
<dbReference type="SUPFAM" id="SSF161098">
    <property type="entry name" value="MetI-like"/>
    <property type="match status" value="1"/>
</dbReference>
<feature type="coiled-coil region" evidence="9">
    <location>
        <begin position="111"/>
        <end position="173"/>
    </location>
</feature>
<organism evidence="11">
    <name type="scientific">Candidatus Paraimprobicoccus trichonymphae</name>
    <dbReference type="NCBI Taxonomy" id="3033793"/>
    <lineage>
        <taxon>Bacteria</taxon>
        <taxon>Bacillati</taxon>
        <taxon>Bacillota</taxon>
        <taxon>Clostridia</taxon>
        <taxon>Candidatus Paraimprobicoccus</taxon>
    </lineage>
</organism>
<dbReference type="EMBL" id="AP027925">
    <property type="protein sequence ID" value="BED92950.1"/>
    <property type="molecule type" value="Genomic_DNA"/>
</dbReference>
<keyword evidence="2 8" id="KW-0813">Transport</keyword>
<dbReference type="InterPro" id="IPR001638">
    <property type="entry name" value="Solute-binding_3/MltF_N"/>
</dbReference>
<dbReference type="NCBIfam" id="TIGR01726">
    <property type="entry name" value="HEQRo_perm_3TM"/>
    <property type="match status" value="1"/>
</dbReference>
<dbReference type="PANTHER" id="PTHR30614">
    <property type="entry name" value="MEMBRANE COMPONENT OF AMINO ACID ABC TRANSPORTER"/>
    <property type="match status" value="1"/>
</dbReference>
<dbReference type="Proteomes" id="UP001335720">
    <property type="component" value="Chromosome"/>
</dbReference>
<keyword evidence="9" id="KW-0175">Coiled coil</keyword>
<keyword evidence="5" id="KW-0029">Amino-acid transport</keyword>
<protein>
    <submittedName>
        <fullName evidence="11">Polar amino acid transport system substrate-binding protein</fullName>
    </submittedName>
</protein>
<keyword evidence="4 8" id="KW-0812">Transmembrane</keyword>
<proteinExistence type="inferred from homology"/>
<gene>
    <name evidence="11" type="ORF">RsTaC01_0878</name>
</gene>
<dbReference type="KEGG" id="ptrh:RsTaC01_0878"/>
<dbReference type="Gene3D" id="3.40.190.10">
    <property type="entry name" value="Periplasmic binding protein-like II"/>
    <property type="match status" value="2"/>
</dbReference>
<dbReference type="CDD" id="cd00996">
    <property type="entry name" value="PBP2_AatB_like"/>
    <property type="match status" value="1"/>
</dbReference>
<sequence length="490" mass="56493">MKFKKNFMFFLLCLLYLNLFNVNKIFALKDKIIVGLDINVPPMGFLGKNNEIVGFDIDLAKEVFGEKVFFQSIDWDAKELELETGKIDVIWNGLSKTDEREKHMLLTRPYMKNHQIAIVNKKSEINELEDLENKTICVQKGSTGVESLKSHYINKKIKEIIELENMVNCLNEVETYKSDATVVDEIVAKFYLNKKGLSEKFKILNQEISTEDYVIAVKKGNFELMDEIENRLSNLNYSEKTKEISEKWFGSNMFFWEEPQKNLNKNTQENKKINFLPIFIGFFTTLKLFFIVIIFSLPLGLLICILQNSKNKFFNITIRLYTNLIRGTPLLLQLFFIFYGLPYIPALGEYLTFRDRFLAGVFTFILNYSAYFVDIFRSGFLGINKGQYEAAKVLGFSKSQTLFKILLPQVIRIALPTICNECISLVKDTALIFAIGVQELLSNAKNIVNSTADVTSYVIAAGIYLLTCALIAQVFKILESKFYFGRRKFT</sequence>
<dbReference type="Pfam" id="PF00528">
    <property type="entry name" value="BPD_transp_1"/>
    <property type="match status" value="1"/>
</dbReference>
<dbReference type="CDD" id="cd06261">
    <property type="entry name" value="TM_PBP2"/>
    <property type="match status" value="1"/>
</dbReference>
<dbReference type="AlphaFoldDB" id="A0AA48IHJ2"/>
<dbReference type="InterPro" id="IPR043429">
    <property type="entry name" value="ArtM/GltK/GlnP/TcyL/YhdX-like"/>
</dbReference>
<dbReference type="GO" id="GO:0022857">
    <property type="term" value="F:transmembrane transporter activity"/>
    <property type="evidence" value="ECO:0007669"/>
    <property type="project" value="InterPro"/>
</dbReference>
<dbReference type="GO" id="GO:0006865">
    <property type="term" value="P:amino acid transport"/>
    <property type="evidence" value="ECO:0007669"/>
    <property type="project" value="UniProtKB-KW"/>
</dbReference>
<evidence type="ECO:0000256" key="3">
    <source>
        <dbReference type="ARBA" id="ARBA00022475"/>
    </source>
</evidence>
<accession>A0AA48IHJ2</accession>
<feature type="transmembrane region" description="Helical" evidence="8">
    <location>
        <begin position="327"/>
        <end position="345"/>
    </location>
</feature>
<dbReference type="GO" id="GO:0043190">
    <property type="term" value="C:ATP-binding cassette (ABC) transporter complex"/>
    <property type="evidence" value="ECO:0007669"/>
    <property type="project" value="InterPro"/>
</dbReference>
<feature type="domain" description="ABC transmembrane type-1" evidence="10">
    <location>
        <begin position="282"/>
        <end position="476"/>
    </location>
</feature>
<evidence type="ECO:0000259" key="10">
    <source>
        <dbReference type="PROSITE" id="PS50928"/>
    </source>
</evidence>
<evidence type="ECO:0000256" key="2">
    <source>
        <dbReference type="ARBA" id="ARBA00022448"/>
    </source>
</evidence>
<evidence type="ECO:0000256" key="1">
    <source>
        <dbReference type="ARBA" id="ARBA00004651"/>
    </source>
</evidence>
<dbReference type="InterPro" id="IPR010065">
    <property type="entry name" value="AA_ABC_transptr_permease_3TM"/>
</dbReference>
<dbReference type="PANTHER" id="PTHR30614:SF0">
    <property type="entry name" value="L-CYSTINE TRANSPORT SYSTEM PERMEASE PROTEIN TCYL"/>
    <property type="match status" value="1"/>
</dbReference>
<comment type="subcellular location">
    <subcellularLocation>
        <location evidence="1 8">Cell membrane</location>
        <topology evidence="1 8">Multi-pass membrane protein</topology>
    </subcellularLocation>
</comment>
<evidence type="ECO:0000313" key="11">
    <source>
        <dbReference type="EMBL" id="BED92950.1"/>
    </source>
</evidence>
<name>A0AA48IHJ2_9FIRM</name>
<feature type="transmembrane region" description="Helical" evidence="8">
    <location>
        <begin position="275"/>
        <end position="306"/>
    </location>
</feature>
<dbReference type="SUPFAM" id="SSF53850">
    <property type="entry name" value="Periplasmic binding protein-like II"/>
    <property type="match status" value="1"/>
</dbReference>
<dbReference type="PROSITE" id="PS50928">
    <property type="entry name" value="ABC_TM1"/>
    <property type="match status" value="1"/>
</dbReference>
<dbReference type="SMART" id="SM00062">
    <property type="entry name" value="PBPb"/>
    <property type="match status" value="1"/>
</dbReference>
<evidence type="ECO:0000256" key="5">
    <source>
        <dbReference type="ARBA" id="ARBA00022970"/>
    </source>
</evidence>
<keyword evidence="3" id="KW-1003">Cell membrane</keyword>
<dbReference type="Pfam" id="PF00497">
    <property type="entry name" value="SBP_bac_3"/>
    <property type="match status" value="1"/>
</dbReference>
<evidence type="ECO:0000256" key="9">
    <source>
        <dbReference type="SAM" id="Coils"/>
    </source>
</evidence>
<dbReference type="InterPro" id="IPR035906">
    <property type="entry name" value="MetI-like_sf"/>
</dbReference>
<dbReference type="Gene3D" id="1.10.3720.10">
    <property type="entry name" value="MetI-like"/>
    <property type="match status" value="1"/>
</dbReference>
<feature type="transmembrane region" description="Helical" evidence="8">
    <location>
        <begin position="357"/>
        <end position="376"/>
    </location>
</feature>
<evidence type="ECO:0000256" key="6">
    <source>
        <dbReference type="ARBA" id="ARBA00022989"/>
    </source>
</evidence>
<dbReference type="InterPro" id="IPR000515">
    <property type="entry name" value="MetI-like"/>
</dbReference>
<comment type="similarity">
    <text evidence="8">Belongs to the binding-protein-dependent transport system permease family.</text>
</comment>